<dbReference type="AlphaFoldDB" id="A0A7S3AGH5"/>
<organism evidence="1">
    <name type="scientific">Haptolina ericina</name>
    <dbReference type="NCBI Taxonomy" id="156174"/>
    <lineage>
        <taxon>Eukaryota</taxon>
        <taxon>Haptista</taxon>
        <taxon>Haptophyta</taxon>
        <taxon>Prymnesiophyceae</taxon>
        <taxon>Prymnesiales</taxon>
        <taxon>Prymnesiaceae</taxon>
        <taxon>Haptolina</taxon>
    </lineage>
</organism>
<sequence>MVVHTIRCQRAQCLRRMWEASLHLTRLVHPIDHHLNALSAQNASLATTLLEPPLACQVRGLAGSRTCFNECPSPEVRRPHRVGATLPGELGVERCWVPATNSSSRKRIPTPHTTMWDADDMLPSDLEPSRALRNVTHKPHDREATQEDAEWFRTHRLKVTVYNSVNT</sequence>
<gene>
    <name evidence="1" type="ORF">HERI1096_LOCUS4658</name>
</gene>
<protein>
    <submittedName>
        <fullName evidence="1">Uncharacterized protein</fullName>
    </submittedName>
</protein>
<accession>A0A7S3AGH5</accession>
<dbReference type="EMBL" id="HBHX01008407">
    <property type="protein sequence ID" value="CAE0104000.1"/>
    <property type="molecule type" value="Transcribed_RNA"/>
</dbReference>
<evidence type="ECO:0000313" key="1">
    <source>
        <dbReference type="EMBL" id="CAE0104000.1"/>
    </source>
</evidence>
<reference evidence="1" key="1">
    <citation type="submission" date="2021-01" db="EMBL/GenBank/DDBJ databases">
        <authorList>
            <person name="Corre E."/>
            <person name="Pelletier E."/>
            <person name="Niang G."/>
            <person name="Scheremetjew M."/>
            <person name="Finn R."/>
            <person name="Kale V."/>
            <person name="Holt S."/>
            <person name="Cochrane G."/>
            <person name="Meng A."/>
            <person name="Brown T."/>
            <person name="Cohen L."/>
        </authorList>
    </citation>
    <scope>NUCLEOTIDE SEQUENCE</scope>
    <source>
        <strain evidence="1">CCMP281</strain>
    </source>
</reference>
<proteinExistence type="predicted"/>
<name>A0A7S3AGH5_9EUKA</name>